<organism evidence="3 4">
    <name type="scientific">Mucor saturninus</name>
    <dbReference type="NCBI Taxonomy" id="64648"/>
    <lineage>
        <taxon>Eukaryota</taxon>
        <taxon>Fungi</taxon>
        <taxon>Fungi incertae sedis</taxon>
        <taxon>Mucoromycota</taxon>
        <taxon>Mucoromycotina</taxon>
        <taxon>Mucoromycetes</taxon>
        <taxon>Mucorales</taxon>
        <taxon>Mucorineae</taxon>
        <taxon>Mucoraceae</taxon>
        <taxon>Mucor</taxon>
    </lineage>
</organism>
<accession>A0A8H7QF15</accession>
<dbReference type="Proteomes" id="UP000603453">
    <property type="component" value="Unassembled WGS sequence"/>
</dbReference>
<feature type="region of interest" description="Disordered" evidence="1">
    <location>
        <begin position="1"/>
        <end position="22"/>
    </location>
</feature>
<reference evidence="3" key="1">
    <citation type="submission" date="2020-12" db="EMBL/GenBank/DDBJ databases">
        <title>Metabolic potential, ecology and presence of endohyphal bacteria is reflected in genomic diversity of Mucoromycotina.</title>
        <authorList>
            <person name="Muszewska A."/>
            <person name="Okrasinska A."/>
            <person name="Steczkiewicz K."/>
            <person name="Drgas O."/>
            <person name="Orlowska M."/>
            <person name="Perlinska-Lenart U."/>
            <person name="Aleksandrzak-Piekarczyk T."/>
            <person name="Szatraj K."/>
            <person name="Zielenkiewicz U."/>
            <person name="Pilsyk S."/>
            <person name="Malc E."/>
            <person name="Mieczkowski P."/>
            <person name="Kruszewska J.S."/>
            <person name="Biernat P."/>
            <person name="Pawlowska J."/>
        </authorList>
    </citation>
    <scope>NUCLEOTIDE SEQUENCE</scope>
    <source>
        <strain evidence="3">WA0000017839</strain>
    </source>
</reference>
<feature type="compositionally biased region" description="Polar residues" evidence="1">
    <location>
        <begin position="1"/>
        <end position="13"/>
    </location>
</feature>
<evidence type="ECO:0000313" key="4">
    <source>
        <dbReference type="Proteomes" id="UP000603453"/>
    </source>
</evidence>
<comment type="caution">
    <text evidence="3">The sequence shown here is derived from an EMBL/GenBank/DDBJ whole genome shotgun (WGS) entry which is preliminary data.</text>
</comment>
<dbReference type="PANTHER" id="PTHR33223:SF6">
    <property type="entry name" value="CCHC-TYPE DOMAIN-CONTAINING PROTEIN"/>
    <property type="match status" value="1"/>
</dbReference>
<dbReference type="AlphaFoldDB" id="A0A8H7QF15"/>
<dbReference type="InterPro" id="IPR005162">
    <property type="entry name" value="Retrotrans_gag_dom"/>
</dbReference>
<sequence>MNNNTEPSTSNMDSHPDLLSHGQNTVSRDELANILNFIYNNNNNKPANNIRIPTPPTYDGTRSVSVIDNWYVSVERYLQFNNFDESRWTEYGVTLLTGRAQLWYARATQRINHNLHNWTVFKSAIDAEFKPQFAARSARDRLFDLKQTHHIQDYIHNFQDILLEVSITDDEAIDKFIRGLKDRARAHVLMQDPVDFEAAYQCATAFESATMYGQTTKAVSTSATYIDDPMDTSINMIQQLQRQNTELLNALHRQQPGYNNSHHQRNNSRNTPNNRPRCFVCDKTGYFARDCYQRSNTRHNNGRTSYNNNYGTTGYNNYRNNENNINNRTSYNFRNNRNNTNSNQSFNAILDQYDPLNNNKDLIDLTPSGSQDPSRYLSSLSAEYSVTEY</sequence>
<protein>
    <recommendedName>
        <fullName evidence="2">Retrotransposon gag domain-containing protein</fullName>
    </recommendedName>
</protein>
<dbReference type="OrthoDB" id="2250058at2759"/>
<feature type="compositionally biased region" description="Polar residues" evidence="1">
    <location>
        <begin position="367"/>
        <end position="389"/>
    </location>
</feature>
<dbReference type="PANTHER" id="PTHR33223">
    <property type="entry name" value="CCHC-TYPE DOMAIN-CONTAINING PROTEIN"/>
    <property type="match status" value="1"/>
</dbReference>
<evidence type="ECO:0000256" key="1">
    <source>
        <dbReference type="SAM" id="MobiDB-lite"/>
    </source>
</evidence>
<feature type="region of interest" description="Disordered" evidence="1">
    <location>
        <begin position="366"/>
        <end position="389"/>
    </location>
</feature>
<feature type="domain" description="Retrotransposon gag" evidence="2">
    <location>
        <begin position="93"/>
        <end position="182"/>
    </location>
</feature>
<evidence type="ECO:0000313" key="3">
    <source>
        <dbReference type="EMBL" id="KAG2190864.1"/>
    </source>
</evidence>
<dbReference type="Pfam" id="PF03732">
    <property type="entry name" value="Retrotrans_gag"/>
    <property type="match status" value="1"/>
</dbReference>
<keyword evidence="4" id="KW-1185">Reference proteome</keyword>
<dbReference type="SUPFAM" id="SSF57756">
    <property type="entry name" value="Retrovirus zinc finger-like domains"/>
    <property type="match status" value="1"/>
</dbReference>
<proteinExistence type="predicted"/>
<gene>
    <name evidence="3" type="ORF">INT47_013275</name>
</gene>
<name>A0A8H7QF15_9FUNG</name>
<dbReference type="InterPro" id="IPR036875">
    <property type="entry name" value="Znf_CCHC_sf"/>
</dbReference>
<dbReference type="GO" id="GO:0003676">
    <property type="term" value="F:nucleic acid binding"/>
    <property type="evidence" value="ECO:0007669"/>
    <property type="project" value="InterPro"/>
</dbReference>
<dbReference type="GO" id="GO:0008270">
    <property type="term" value="F:zinc ion binding"/>
    <property type="evidence" value="ECO:0007669"/>
    <property type="project" value="InterPro"/>
</dbReference>
<dbReference type="EMBL" id="JAEPRD010000533">
    <property type="protein sequence ID" value="KAG2190864.1"/>
    <property type="molecule type" value="Genomic_DNA"/>
</dbReference>
<evidence type="ECO:0000259" key="2">
    <source>
        <dbReference type="Pfam" id="PF03732"/>
    </source>
</evidence>
<feature type="region of interest" description="Disordered" evidence="1">
    <location>
        <begin position="256"/>
        <end position="275"/>
    </location>
</feature>